<keyword evidence="9" id="KW-0347">Helicase</keyword>
<comment type="caution">
    <text evidence="25">The sequence shown here is derived from an EMBL/GenBank/DDBJ whole genome shotgun (WGS) entry which is preliminary data.</text>
</comment>
<keyword evidence="13" id="KW-0413">Isomerase</keyword>
<dbReference type="GO" id="GO:0006139">
    <property type="term" value="P:nucleobase-containing compound metabolic process"/>
    <property type="evidence" value="ECO:0007669"/>
    <property type="project" value="InterPro"/>
</dbReference>
<dbReference type="EC" id="5.6.2.3" evidence="17"/>
<keyword evidence="26" id="KW-1185">Reference proteome</keyword>
<dbReference type="SMART" id="SM00487">
    <property type="entry name" value="DEXDc"/>
    <property type="match status" value="1"/>
</dbReference>
<dbReference type="Gene3D" id="3.40.50.300">
    <property type="entry name" value="P-loop containing nucleotide triphosphate hydrolases"/>
    <property type="match status" value="3"/>
</dbReference>
<evidence type="ECO:0000256" key="3">
    <source>
        <dbReference type="ARBA" id="ARBA00008435"/>
    </source>
</evidence>
<name>A0A9P7BT24_RHIOR</name>
<dbReference type="InterPro" id="IPR014001">
    <property type="entry name" value="Helicase_ATP-bd"/>
</dbReference>
<dbReference type="PANTHER" id="PTHR11472:SF41">
    <property type="entry name" value="ATP-DEPENDENT DNA HELICASE DDX11-RELATED"/>
    <property type="match status" value="1"/>
</dbReference>
<dbReference type="Pfam" id="PF13307">
    <property type="entry name" value="Helicase_C_2"/>
    <property type="match status" value="1"/>
</dbReference>
<dbReference type="EMBL" id="JAANQT010000552">
    <property type="protein sequence ID" value="KAG1310063.1"/>
    <property type="molecule type" value="Genomic_DNA"/>
</dbReference>
<dbReference type="InterPro" id="IPR013020">
    <property type="entry name" value="Rad3/Chl1-like"/>
</dbReference>
<keyword evidence="8" id="KW-0378">Hydrolase</keyword>
<comment type="subcellular location">
    <subcellularLocation>
        <location evidence="2">Nucleus</location>
    </subcellularLocation>
</comment>
<evidence type="ECO:0000256" key="16">
    <source>
        <dbReference type="ARBA" id="ARBA00029709"/>
    </source>
</evidence>
<evidence type="ECO:0000256" key="1">
    <source>
        <dbReference type="ARBA" id="ARBA00001966"/>
    </source>
</evidence>
<dbReference type="InterPro" id="IPR006554">
    <property type="entry name" value="Helicase-like_DEXD_c2"/>
</dbReference>
<evidence type="ECO:0000256" key="13">
    <source>
        <dbReference type="ARBA" id="ARBA00023235"/>
    </source>
</evidence>
<evidence type="ECO:0000256" key="22">
    <source>
        <dbReference type="SAM" id="Coils"/>
    </source>
</evidence>
<dbReference type="GO" id="GO:0003677">
    <property type="term" value="F:DNA binding"/>
    <property type="evidence" value="ECO:0007669"/>
    <property type="project" value="InterPro"/>
</dbReference>
<dbReference type="GO" id="GO:0016818">
    <property type="term" value="F:hydrolase activity, acting on acid anhydrides, in phosphorus-containing anhydrides"/>
    <property type="evidence" value="ECO:0007669"/>
    <property type="project" value="InterPro"/>
</dbReference>
<keyword evidence="15" id="KW-0131">Cell cycle</keyword>
<feature type="coiled-coil region" evidence="22">
    <location>
        <begin position="86"/>
        <end position="113"/>
    </location>
</feature>
<evidence type="ECO:0000256" key="21">
    <source>
        <dbReference type="ARBA" id="ARBA00048954"/>
    </source>
</evidence>
<keyword evidence="7" id="KW-0547">Nucleotide-binding</keyword>
<dbReference type="InterPro" id="IPR014013">
    <property type="entry name" value="Helic_SF1/SF2_ATP-bd_DinG/Rad3"/>
</dbReference>
<keyword evidence="11" id="KW-0408">Iron</keyword>
<keyword evidence="14" id="KW-0539">Nucleus</keyword>
<keyword evidence="12" id="KW-0411">Iron-sulfur</keyword>
<sequence length="713" mass="81533">MSTTSDSFGFPFEPYPIQKDFMNSLYNALSQEKIGIFESPTGTGKSLSLICGSLKWLQDQEVKTTKIQSVESTDNEPDWVTAFQGNSYEDRKREEIERKIAELKKRVQHVRNIERNQSIFELASKESSKKRFKKENAINDDNDDEFLVGDYHSDDDQEDNLQNSSSRSHLSKEVRDLLEKFETKKKPKVSYNDEEEEENEDLFETKIFYASRTHSQLAQFVHEVNKTTHSNSLYEVSLGSRKNLCMNKEVSKLGNIHRINEACLDMQKKGSKKGPCSFLPSWDNKLKWDQFRDHAIAKVRDIEELVVVGENLSICPYYGTRNAAKSSQLVVLPYQHLLHANTRESLGISLKNNIVIIDEAHNLIETVTSLYTVSLSLVQIQLTWNQLSLYIQKYKERLLGKNVVYIKQILSILKILIQHLQVADKSKRKDSIIHVNEFLHQSSIDHLNMYKIKNYLETSNLARKLNGFIDKAKEKEEEKRRQLLSDPKGSVTPPPPLPPALSSSIPTLTQVEAFLLALTNPDKDGRIVISFGNADSPGVSIKYMLLNPANAFKPIVDEAKSIILAGGTMEPTRRIVNETGLTIVNLCNVIPDGVICFFPSFTYLEQMYNRWKENSILERIEMKKKVFKEPRESNMVETTLRDYSLQINSENDKGAMLLCVVNGKMSEGINFSDSLGRGIIMVGLPFANRNSVELIEKMKYAKEHTNHINWMVE</sequence>
<reference evidence="25" key="1">
    <citation type="journal article" date="2020" name="Microb. Genom.">
        <title>Genetic diversity of clinical and environmental Mucorales isolates obtained from an investigation of mucormycosis cases among solid organ transplant recipients.</title>
        <authorList>
            <person name="Nguyen M.H."/>
            <person name="Kaul D."/>
            <person name="Muto C."/>
            <person name="Cheng S.J."/>
            <person name="Richter R.A."/>
            <person name="Bruno V.M."/>
            <person name="Liu G."/>
            <person name="Beyhan S."/>
            <person name="Sundermann A.J."/>
            <person name="Mounaud S."/>
            <person name="Pasculle A.W."/>
            <person name="Nierman W.C."/>
            <person name="Driscoll E."/>
            <person name="Cumbie R."/>
            <person name="Clancy C.J."/>
            <person name="Dupont C.L."/>
        </authorList>
    </citation>
    <scope>NUCLEOTIDE SEQUENCE</scope>
    <source>
        <strain evidence="25">GL11</strain>
    </source>
</reference>
<comment type="similarity">
    <text evidence="3">Belongs to the DEAD box helicase family. DEAH subfamily. DDX11/CHL1 sub-subfamily.</text>
</comment>
<proteinExistence type="inferred from homology"/>
<feature type="region of interest" description="Disordered" evidence="23">
    <location>
        <begin position="479"/>
        <end position="501"/>
    </location>
</feature>
<evidence type="ECO:0000256" key="20">
    <source>
        <dbReference type="ARBA" id="ARBA00045702"/>
    </source>
</evidence>
<evidence type="ECO:0000256" key="15">
    <source>
        <dbReference type="ARBA" id="ARBA00023306"/>
    </source>
</evidence>
<dbReference type="NCBIfam" id="TIGR00604">
    <property type="entry name" value="rad3"/>
    <property type="match status" value="1"/>
</dbReference>
<dbReference type="Pfam" id="PF06733">
    <property type="entry name" value="DEAD_2"/>
    <property type="match status" value="1"/>
</dbReference>
<evidence type="ECO:0000256" key="6">
    <source>
        <dbReference type="ARBA" id="ARBA00022723"/>
    </source>
</evidence>
<organism evidence="25 26">
    <name type="scientific">Rhizopus oryzae</name>
    <name type="common">Mucormycosis agent</name>
    <name type="synonym">Rhizopus arrhizus var. delemar</name>
    <dbReference type="NCBI Taxonomy" id="64495"/>
    <lineage>
        <taxon>Eukaryota</taxon>
        <taxon>Fungi</taxon>
        <taxon>Fungi incertae sedis</taxon>
        <taxon>Mucoromycota</taxon>
        <taxon>Mucoromycotina</taxon>
        <taxon>Mucoromycetes</taxon>
        <taxon>Mucorales</taxon>
        <taxon>Mucorineae</taxon>
        <taxon>Rhizopodaceae</taxon>
        <taxon>Rhizopus</taxon>
    </lineage>
</organism>
<feature type="domain" description="Helicase ATP-binding" evidence="24">
    <location>
        <begin position="4"/>
        <end position="410"/>
    </location>
</feature>
<dbReference type="InterPro" id="IPR027417">
    <property type="entry name" value="P-loop_NTPase"/>
</dbReference>
<evidence type="ECO:0000256" key="17">
    <source>
        <dbReference type="ARBA" id="ARBA00044969"/>
    </source>
</evidence>
<comment type="function">
    <text evidence="20">ATP-dependent DNA helicase important for chromosome transmission and normal cell cycle progression in G(2)/M. May have a role in changing DNA topology to allow the loading of proteins involved in maintaining sister chromatid cohesion in the vicinity of the centromeres. Has a specific role in chromosome segregation during meiosis II.</text>
</comment>
<evidence type="ECO:0000256" key="10">
    <source>
        <dbReference type="ARBA" id="ARBA00022840"/>
    </source>
</evidence>
<comment type="catalytic activity">
    <reaction evidence="21">
        <text>ATP + H2O = ADP + phosphate + H(+)</text>
        <dbReference type="Rhea" id="RHEA:13065"/>
        <dbReference type="ChEBI" id="CHEBI:15377"/>
        <dbReference type="ChEBI" id="CHEBI:15378"/>
        <dbReference type="ChEBI" id="CHEBI:30616"/>
        <dbReference type="ChEBI" id="CHEBI:43474"/>
        <dbReference type="ChEBI" id="CHEBI:456216"/>
        <dbReference type="EC" id="5.6.2.3"/>
    </reaction>
</comment>
<evidence type="ECO:0000256" key="14">
    <source>
        <dbReference type="ARBA" id="ARBA00023242"/>
    </source>
</evidence>
<dbReference type="GO" id="GO:0043139">
    <property type="term" value="F:5'-3' DNA helicase activity"/>
    <property type="evidence" value="ECO:0007669"/>
    <property type="project" value="UniProtKB-EC"/>
</dbReference>
<dbReference type="SUPFAM" id="SSF52540">
    <property type="entry name" value="P-loop containing nucleoside triphosphate hydrolases"/>
    <property type="match status" value="1"/>
</dbReference>
<dbReference type="PANTHER" id="PTHR11472">
    <property type="entry name" value="DNA REPAIR DEAD HELICASE RAD3/XP-D SUBFAMILY MEMBER"/>
    <property type="match status" value="1"/>
</dbReference>
<evidence type="ECO:0000256" key="7">
    <source>
        <dbReference type="ARBA" id="ARBA00022741"/>
    </source>
</evidence>
<evidence type="ECO:0000256" key="8">
    <source>
        <dbReference type="ARBA" id="ARBA00022801"/>
    </source>
</evidence>
<evidence type="ECO:0000256" key="5">
    <source>
        <dbReference type="ARBA" id="ARBA00017386"/>
    </source>
</evidence>
<evidence type="ECO:0000256" key="11">
    <source>
        <dbReference type="ARBA" id="ARBA00023004"/>
    </source>
</evidence>
<evidence type="ECO:0000256" key="9">
    <source>
        <dbReference type="ARBA" id="ARBA00022806"/>
    </source>
</evidence>
<evidence type="ECO:0000313" key="26">
    <source>
        <dbReference type="Proteomes" id="UP000716291"/>
    </source>
</evidence>
<keyword evidence="6" id="KW-0479">Metal-binding</keyword>
<dbReference type="SMART" id="SM00488">
    <property type="entry name" value="DEXDc2"/>
    <property type="match status" value="1"/>
</dbReference>
<evidence type="ECO:0000313" key="25">
    <source>
        <dbReference type="EMBL" id="KAG1310063.1"/>
    </source>
</evidence>
<dbReference type="PROSITE" id="PS51193">
    <property type="entry name" value="HELICASE_ATP_BIND_2"/>
    <property type="match status" value="1"/>
</dbReference>
<dbReference type="GO" id="GO:0034085">
    <property type="term" value="P:establishment of sister chromatid cohesion"/>
    <property type="evidence" value="ECO:0007669"/>
    <property type="project" value="TreeGrafter"/>
</dbReference>
<evidence type="ECO:0000259" key="24">
    <source>
        <dbReference type="PROSITE" id="PS51193"/>
    </source>
</evidence>
<evidence type="ECO:0000256" key="2">
    <source>
        <dbReference type="ARBA" id="ARBA00004123"/>
    </source>
</evidence>
<comment type="cofactor">
    <cofactor evidence="1">
        <name>[4Fe-4S] cluster</name>
        <dbReference type="ChEBI" id="CHEBI:49883"/>
    </cofactor>
</comment>
<dbReference type="GO" id="GO:0046872">
    <property type="term" value="F:metal ion binding"/>
    <property type="evidence" value="ECO:0007669"/>
    <property type="project" value="UniProtKB-KW"/>
</dbReference>
<dbReference type="Proteomes" id="UP000716291">
    <property type="component" value="Unassembled WGS sequence"/>
</dbReference>
<dbReference type="GO" id="GO:0005634">
    <property type="term" value="C:nucleus"/>
    <property type="evidence" value="ECO:0007669"/>
    <property type="project" value="UniProtKB-SubCell"/>
</dbReference>
<evidence type="ECO:0000256" key="23">
    <source>
        <dbReference type="SAM" id="MobiDB-lite"/>
    </source>
</evidence>
<accession>A0A9P7BT24</accession>
<dbReference type="AlphaFoldDB" id="A0A9P7BT24"/>
<keyword evidence="10" id="KW-0067">ATP-binding</keyword>
<gene>
    <name evidence="25" type="ORF">G6F64_004834</name>
</gene>
<keyword evidence="22" id="KW-0175">Coiled coil</keyword>
<evidence type="ECO:0000256" key="18">
    <source>
        <dbReference type="ARBA" id="ARBA00044998"/>
    </source>
</evidence>
<evidence type="ECO:0000256" key="4">
    <source>
        <dbReference type="ARBA" id="ARBA00016387"/>
    </source>
</evidence>
<protein>
    <recommendedName>
        <fullName evidence="5">ATP-dependent DNA helicase CHL1</fullName>
        <ecNumber evidence="17">5.6.2.3</ecNumber>
    </recommendedName>
    <alternativeName>
        <fullName evidence="4">ATP-dependent DNA helicase chl1</fullName>
    </alternativeName>
    <alternativeName>
        <fullName evidence="16">Chromosome loss protein 1</fullName>
    </alternativeName>
    <alternativeName>
        <fullName evidence="18 19">DNA 5'-3' helicase CHL1</fullName>
    </alternativeName>
</protein>
<dbReference type="InterPro" id="IPR010614">
    <property type="entry name" value="RAD3-like_helicase_DEAD"/>
</dbReference>
<dbReference type="GO" id="GO:0051536">
    <property type="term" value="F:iron-sulfur cluster binding"/>
    <property type="evidence" value="ECO:0007669"/>
    <property type="project" value="UniProtKB-KW"/>
</dbReference>
<evidence type="ECO:0000256" key="12">
    <source>
        <dbReference type="ARBA" id="ARBA00023014"/>
    </source>
</evidence>
<feature type="compositionally biased region" description="Acidic residues" evidence="23">
    <location>
        <begin position="143"/>
        <end position="159"/>
    </location>
</feature>
<feature type="region of interest" description="Disordered" evidence="23">
    <location>
        <begin position="143"/>
        <end position="172"/>
    </location>
</feature>
<dbReference type="InterPro" id="IPR006555">
    <property type="entry name" value="ATP-dep_Helicase_C"/>
</dbReference>
<dbReference type="GO" id="GO:0005524">
    <property type="term" value="F:ATP binding"/>
    <property type="evidence" value="ECO:0007669"/>
    <property type="project" value="UniProtKB-KW"/>
</dbReference>
<dbReference type="SMART" id="SM00491">
    <property type="entry name" value="HELICc2"/>
    <property type="match status" value="1"/>
</dbReference>
<dbReference type="InterPro" id="IPR045028">
    <property type="entry name" value="DinG/Rad3-like"/>
</dbReference>
<evidence type="ECO:0000256" key="19">
    <source>
        <dbReference type="ARBA" id="ARBA00045008"/>
    </source>
</evidence>